<organism evidence="3 4">
    <name type="scientific">Trametes pubescens</name>
    <name type="common">White-rot fungus</name>
    <dbReference type="NCBI Taxonomy" id="154538"/>
    <lineage>
        <taxon>Eukaryota</taxon>
        <taxon>Fungi</taxon>
        <taxon>Dikarya</taxon>
        <taxon>Basidiomycota</taxon>
        <taxon>Agaricomycotina</taxon>
        <taxon>Agaricomycetes</taxon>
        <taxon>Polyporales</taxon>
        <taxon>Polyporaceae</taxon>
        <taxon>Trametes</taxon>
    </lineage>
</organism>
<proteinExistence type="predicted"/>
<protein>
    <recommendedName>
        <fullName evidence="5">Transmembrane protein</fullName>
    </recommendedName>
</protein>
<evidence type="ECO:0000256" key="1">
    <source>
        <dbReference type="SAM" id="MobiDB-lite"/>
    </source>
</evidence>
<feature type="transmembrane region" description="Helical" evidence="2">
    <location>
        <begin position="149"/>
        <end position="170"/>
    </location>
</feature>
<dbReference type="AlphaFoldDB" id="A0A1M2VTD2"/>
<evidence type="ECO:0008006" key="5">
    <source>
        <dbReference type="Google" id="ProtNLM"/>
    </source>
</evidence>
<keyword evidence="4" id="KW-1185">Reference proteome</keyword>
<comment type="caution">
    <text evidence="3">The sequence shown here is derived from an EMBL/GenBank/DDBJ whole genome shotgun (WGS) entry which is preliminary data.</text>
</comment>
<evidence type="ECO:0000313" key="4">
    <source>
        <dbReference type="Proteomes" id="UP000184267"/>
    </source>
</evidence>
<feature type="transmembrane region" description="Helical" evidence="2">
    <location>
        <begin position="218"/>
        <end position="241"/>
    </location>
</feature>
<dbReference type="OMA" id="NMIIVRI"/>
<reference evidence="3 4" key="1">
    <citation type="submission" date="2016-10" db="EMBL/GenBank/DDBJ databases">
        <title>Genome sequence of the basidiomycete white-rot fungus Trametes pubescens.</title>
        <authorList>
            <person name="Makela M.R."/>
            <person name="Granchi Z."/>
            <person name="Peng M."/>
            <person name="De Vries R.P."/>
            <person name="Grigoriev I."/>
            <person name="Riley R."/>
            <person name="Hilden K."/>
        </authorList>
    </citation>
    <scope>NUCLEOTIDE SEQUENCE [LARGE SCALE GENOMIC DNA]</scope>
    <source>
        <strain evidence="3 4">FBCC735</strain>
    </source>
</reference>
<keyword evidence="2" id="KW-0812">Transmembrane</keyword>
<feature type="compositionally biased region" description="Basic and acidic residues" evidence="1">
    <location>
        <begin position="301"/>
        <end position="317"/>
    </location>
</feature>
<gene>
    <name evidence="3" type="ORF">TRAPUB_12685</name>
</gene>
<evidence type="ECO:0000256" key="2">
    <source>
        <dbReference type="SAM" id="Phobius"/>
    </source>
</evidence>
<dbReference type="Proteomes" id="UP000184267">
    <property type="component" value="Unassembled WGS sequence"/>
</dbReference>
<evidence type="ECO:0000313" key="3">
    <source>
        <dbReference type="EMBL" id="OJT10816.1"/>
    </source>
</evidence>
<keyword evidence="2" id="KW-1133">Transmembrane helix</keyword>
<feature type="region of interest" description="Disordered" evidence="1">
    <location>
        <begin position="301"/>
        <end position="340"/>
    </location>
</feature>
<dbReference type="OrthoDB" id="3346544at2759"/>
<sequence>MGPPAESEETPRQLVDGVRVDGAARLLHHGIVPDSSFPQEMIVNIVRLYEGFISKGPKQPGGSEAYFGDVSEVSFVLKNALYNAQTLILDGVVIYRTYKVWNNIYVVIVPIFGWLGLVAFSSGVGYSLATTAAVSDDLFERGTSFWLTGNWSMTLITNICSTLALAYRIWQVTSKSAQYRSGGRLSPILRIIVESGALYSITVTAALVLFLLHSNGVYIVLDMISPIICIVFNMIIVRIGLAADGTLIPEPTQPVPAPTRASDASRPSAAMRRMVRRQQSDTEMKDINITVEIAQFVHEDLESRSSHESQDRPKTQSDRVQSPVSLTLSTSPTRHGFGHVSEDGVLSMLERSMSPQGGQNGSQIHVVAL</sequence>
<dbReference type="EMBL" id="MNAD01000731">
    <property type="protein sequence ID" value="OJT10816.1"/>
    <property type="molecule type" value="Genomic_DNA"/>
</dbReference>
<feature type="transmembrane region" description="Helical" evidence="2">
    <location>
        <begin position="191"/>
        <end position="212"/>
    </location>
</feature>
<feature type="compositionally biased region" description="Low complexity" evidence="1">
    <location>
        <begin position="322"/>
        <end position="333"/>
    </location>
</feature>
<dbReference type="STRING" id="154538.A0A1M2VTD2"/>
<keyword evidence="2" id="KW-0472">Membrane</keyword>
<accession>A0A1M2VTD2</accession>
<feature type="region of interest" description="Disordered" evidence="1">
    <location>
        <begin position="250"/>
        <end position="281"/>
    </location>
</feature>
<name>A0A1M2VTD2_TRAPU</name>
<feature type="transmembrane region" description="Helical" evidence="2">
    <location>
        <begin position="104"/>
        <end position="129"/>
    </location>
</feature>